<organism evidence="5 6">
    <name type="scientific">Agromyces allii</name>
    <dbReference type="NCBI Taxonomy" id="393607"/>
    <lineage>
        <taxon>Bacteria</taxon>
        <taxon>Bacillati</taxon>
        <taxon>Actinomycetota</taxon>
        <taxon>Actinomycetes</taxon>
        <taxon>Micrococcales</taxon>
        <taxon>Microbacteriaceae</taxon>
        <taxon>Agromyces</taxon>
    </lineage>
</organism>
<keyword evidence="3" id="KW-0804">Transcription</keyword>
<dbReference type="PANTHER" id="PTHR33204">
    <property type="entry name" value="TRANSCRIPTIONAL REGULATOR, MARR FAMILY"/>
    <property type="match status" value="1"/>
</dbReference>
<dbReference type="Gene3D" id="1.10.10.10">
    <property type="entry name" value="Winged helix-like DNA-binding domain superfamily/Winged helix DNA-binding domain"/>
    <property type="match status" value="1"/>
</dbReference>
<evidence type="ECO:0000256" key="2">
    <source>
        <dbReference type="ARBA" id="ARBA00023125"/>
    </source>
</evidence>
<evidence type="ECO:0000259" key="4">
    <source>
        <dbReference type="PROSITE" id="PS51118"/>
    </source>
</evidence>
<evidence type="ECO:0000256" key="1">
    <source>
        <dbReference type="ARBA" id="ARBA00023015"/>
    </source>
</evidence>
<proteinExistence type="predicted"/>
<reference evidence="6" key="1">
    <citation type="journal article" date="2019" name="Int. J. Syst. Evol. Microbiol.">
        <title>The Global Catalogue of Microorganisms (GCM) 10K type strain sequencing project: providing services to taxonomists for standard genome sequencing and annotation.</title>
        <authorList>
            <consortium name="The Broad Institute Genomics Platform"/>
            <consortium name="The Broad Institute Genome Sequencing Center for Infectious Disease"/>
            <person name="Wu L."/>
            <person name="Ma J."/>
        </authorList>
    </citation>
    <scope>NUCLEOTIDE SEQUENCE [LARGE SCALE GENOMIC DNA]</scope>
    <source>
        <strain evidence="6">JCM 13584</strain>
    </source>
</reference>
<dbReference type="SUPFAM" id="SSF46785">
    <property type="entry name" value="Winged helix' DNA-binding domain"/>
    <property type="match status" value="1"/>
</dbReference>
<keyword evidence="1" id="KW-0805">Transcription regulation</keyword>
<comment type="caution">
    <text evidence="5">The sequence shown here is derived from an EMBL/GenBank/DDBJ whole genome shotgun (WGS) entry which is preliminary data.</text>
</comment>
<keyword evidence="2" id="KW-0238">DNA-binding</keyword>
<dbReference type="InterPro" id="IPR002577">
    <property type="entry name" value="HTH_HxlR"/>
</dbReference>
<name>A0ABP5C3B9_9MICO</name>
<dbReference type="RefSeq" id="WP_157414209.1">
    <property type="nucleotide sequence ID" value="NZ_BAAAMK010000004.1"/>
</dbReference>
<accession>A0ABP5C3B9</accession>
<dbReference type="EMBL" id="BAAAMK010000004">
    <property type="protein sequence ID" value="GAA1957023.1"/>
    <property type="molecule type" value="Genomic_DNA"/>
</dbReference>
<feature type="domain" description="HTH hxlR-type" evidence="4">
    <location>
        <begin position="53"/>
        <end position="152"/>
    </location>
</feature>
<dbReference type="Proteomes" id="UP001499954">
    <property type="component" value="Unassembled WGS sequence"/>
</dbReference>
<dbReference type="InterPro" id="IPR036390">
    <property type="entry name" value="WH_DNA-bd_sf"/>
</dbReference>
<gene>
    <name evidence="5" type="ORF">GCM10009717_24150</name>
</gene>
<dbReference type="Pfam" id="PF01638">
    <property type="entry name" value="HxlR"/>
    <property type="match status" value="1"/>
</dbReference>
<evidence type="ECO:0000256" key="3">
    <source>
        <dbReference type="ARBA" id="ARBA00023163"/>
    </source>
</evidence>
<keyword evidence="6" id="KW-1185">Reference proteome</keyword>
<dbReference type="PANTHER" id="PTHR33204:SF37">
    <property type="entry name" value="HTH-TYPE TRANSCRIPTIONAL REGULATOR YODB"/>
    <property type="match status" value="1"/>
</dbReference>
<protein>
    <recommendedName>
        <fullName evidence="4">HTH hxlR-type domain-containing protein</fullName>
    </recommendedName>
</protein>
<evidence type="ECO:0000313" key="6">
    <source>
        <dbReference type="Proteomes" id="UP001499954"/>
    </source>
</evidence>
<evidence type="ECO:0000313" key="5">
    <source>
        <dbReference type="EMBL" id="GAA1957023.1"/>
    </source>
</evidence>
<dbReference type="PROSITE" id="PS51118">
    <property type="entry name" value="HTH_HXLR"/>
    <property type="match status" value="1"/>
</dbReference>
<sequence>MVSQSDVAANVSSSADLAAGADGGAEHAPVLGDDLAAHRARLEQFGHIDEAACRRFQRSVEFAGRKWNGAILLAGVRGARRFSEYRATVDGISDRLLAARLKELEAEGVIERHVKATTPVTITYTPSASGLQLIELLQPLVEWDAVHTAARAGGDAARDAG</sequence>
<dbReference type="InterPro" id="IPR036388">
    <property type="entry name" value="WH-like_DNA-bd_sf"/>
</dbReference>